<evidence type="ECO:0000256" key="1">
    <source>
        <dbReference type="SAM" id="Phobius"/>
    </source>
</evidence>
<feature type="transmembrane region" description="Helical" evidence="1">
    <location>
        <begin position="45"/>
        <end position="64"/>
    </location>
</feature>
<comment type="caution">
    <text evidence="2">The sequence shown here is derived from an EMBL/GenBank/DDBJ whole genome shotgun (WGS) entry which is preliminary data.</text>
</comment>
<keyword evidence="1" id="KW-0812">Transmembrane</keyword>
<dbReference type="AlphaFoldDB" id="A0A9W6DET5"/>
<feature type="transmembrane region" description="Helical" evidence="1">
    <location>
        <begin position="7"/>
        <end position="33"/>
    </location>
</feature>
<gene>
    <name evidence="2" type="ORF">SH1V18_03990</name>
</gene>
<evidence type="ECO:0000313" key="3">
    <source>
        <dbReference type="Proteomes" id="UP001144256"/>
    </source>
</evidence>
<dbReference type="EMBL" id="BRLB01000001">
    <property type="protein sequence ID" value="GKX27919.1"/>
    <property type="molecule type" value="Genomic_DNA"/>
</dbReference>
<dbReference type="Proteomes" id="UP001144256">
    <property type="component" value="Unassembled WGS sequence"/>
</dbReference>
<name>A0A9W6DET5_9FIRM</name>
<organism evidence="2 3">
    <name type="scientific">Vallitalea longa</name>
    <dbReference type="NCBI Taxonomy" id="2936439"/>
    <lineage>
        <taxon>Bacteria</taxon>
        <taxon>Bacillati</taxon>
        <taxon>Bacillota</taxon>
        <taxon>Clostridia</taxon>
        <taxon>Lachnospirales</taxon>
        <taxon>Vallitaleaceae</taxon>
        <taxon>Vallitalea</taxon>
    </lineage>
</organism>
<keyword evidence="1" id="KW-0472">Membrane</keyword>
<reference evidence="2" key="1">
    <citation type="submission" date="2022-06" db="EMBL/GenBank/DDBJ databases">
        <title>Vallitalea longa sp. nov., an anaerobic bacterium isolated from marine sediment.</title>
        <authorList>
            <person name="Hirano S."/>
            <person name="Terahara T."/>
            <person name="Mori K."/>
            <person name="Hamada M."/>
            <person name="Matsumoto R."/>
            <person name="Kobayashi T."/>
        </authorList>
    </citation>
    <scope>NUCLEOTIDE SEQUENCE</scope>
    <source>
        <strain evidence="2">SH18-1</strain>
    </source>
</reference>
<evidence type="ECO:0000313" key="2">
    <source>
        <dbReference type="EMBL" id="GKX27919.1"/>
    </source>
</evidence>
<accession>A0A9W6DET5</accession>
<sequence>MNKGGKIVGIVVLSILIFVNLIKLFVTAITYMIASPGASFESGYIVGSSIGSVLFIALLIFGIVKIAKSLSNKY</sequence>
<keyword evidence="1" id="KW-1133">Transmembrane helix</keyword>
<protein>
    <submittedName>
        <fullName evidence="2">Uncharacterized protein</fullName>
    </submittedName>
</protein>
<keyword evidence="3" id="KW-1185">Reference proteome</keyword>
<proteinExistence type="predicted"/>
<dbReference type="RefSeq" id="WP_281811696.1">
    <property type="nucleotide sequence ID" value="NZ_BRLB01000001.1"/>
</dbReference>